<dbReference type="eggNOG" id="ENOG502QRSQ">
    <property type="taxonomic scope" value="Eukaryota"/>
</dbReference>
<sequence>MEQSFGSEALFQVSKRNLPGSSRDSGRREVLDALKMETAKTKEIIRKLLSGPCTSRLSDAGLPHACSSDAAKDDRLMDSHTSSGKERWKENSVSSLSCETPRVSKKDASLRRRLLMSKAASGGKGGYARTSRNKDLTSSSIPSIEEEYSFGRLDSPGPKCFEALVTSTLKAEEPASCRKRRLMFSQNRTSTLEDEKNAGLQPSVSEYPSPVLLGTDADLDESIISCFPDEYLAPELLETPCSEKLPGTAREDFKTPVHSLATNLSENLSVLSSPSLTPIVNFDASANEDSGFSSLGLDKSQDSLDDHDGSFQELLQPVRTRETPKLSETKRRSRLERHRRLSTLRERGSQSEEEVNNLDSAPQDAKSQFRGQKVLISKEGDKLFLTETPRNKSTLRHEDFARTPALQMVHAICRRSVNRLPEQTSLEDLLGTSGGSELCKTTMPLEGLIGRKMGLEKVDILAELNLRNLRHVLAMILNLLSAEDIYRFGQVSDVWDEIVLQDKIIHRRRKSYLKDLKLAAEEGSAVRVPDAETRLNLLSRSALKSVQAQAKTPSSQTARSSKQPFTPVECNTAHSGSKQDEFIRVAKTLFNDESLRPCPRCQRPAKCHPVKKQGVCSQEACAFHFCTDCLSAFHGSKECGSRSAKRRTKKEVLPGSAQSKRNLKRL</sequence>
<proteinExistence type="predicted"/>
<dbReference type="EMBL" id="AHAT01004734">
    <property type="status" value="NOT_ANNOTATED_CDS"/>
    <property type="molecule type" value="Genomic_DNA"/>
</dbReference>
<dbReference type="GO" id="GO:0016567">
    <property type="term" value="P:protein ubiquitination"/>
    <property type="evidence" value="ECO:0007669"/>
    <property type="project" value="UniProtKB-UniPathway"/>
</dbReference>
<dbReference type="STRING" id="7918.ENSLOCP00000011884"/>
<dbReference type="KEGG" id="loc:102694036"/>
<dbReference type="PANTHER" id="PTHR15493:SF1">
    <property type="entry name" value="F-BOX ONLY PROTEIN 43"/>
    <property type="match status" value="1"/>
</dbReference>
<feature type="compositionally biased region" description="Basic and acidic residues" evidence="7">
    <location>
        <begin position="299"/>
        <end position="310"/>
    </location>
</feature>
<dbReference type="OrthoDB" id="9984940at2759"/>
<evidence type="ECO:0000256" key="4">
    <source>
        <dbReference type="ARBA" id="ARBA00022786"/>
    </source>
</evidence>
<feature type="region of interest" description="Disordered" evidence="7">
    <location>
        <begin position="293"/>
        <end position="369"/>
    </location>
</feature>
<dbReference type="PROSITE" id="PS51872">
    <property type="entry name" value="ZF_ZBR"/>
    <property type="match status" value="1"/>
</dbReference>
<evidence type="ECO:0000256" key="1">
    <source>
        <dbReference type="ARBA" id="ARBA00004906"/>
    </source>
</evidence>
<evidence type="ECO:0000256" key="3">
    <source>
        <dbReference type="ARBA" id="ARBA00022771"/>
    </source>
</evidence>
<feature type="region of interest" description="Disordered" evidence="7">
    <location>
        <begin position="121"/>
        <end position="140"/>
    </location>
</feature>
<keyword evidence="10" id="KW-1185">Reference proteome</keyword>
<dbReference type="Bgee" id="ENSLOCG00000009732">
    <property type="expression patterns" value="Expressed in ovary and 7 other cell types or tissues"/>
</dbReference>
<dbReference type="Gene3D" id="2.20.25.20">
    <property type="match status" value="1"/>
</dbReference>
<evidence type="ECO:0000313" key="9">
    <source>
        <dbReference type="Ensembl" id="ENSLOCP00000011884.1"/>
    </source>
</evidence>
<dbReference type="GO" id="GO:0008270">
    <property type="term" value="F:zinc ion binding"/>
    <property type="evidence" value="ECO:0007669"/>
    <property type="project" value="UniProtKB-KW"/>
</dbReference>
<evidence type="ECO:0000256" key="5">
    <source>
        <dbReference type="ARBA" id="ARBA00022833"/>
    </source>
</evidence>
<feature type="region of interest" description="Disordered" evidence="7">
    <location>
        <begin position="1"/>
        <end position="29"/>
    </location>
</feature>
<dbReference type="InterPro" id="IPR047147">
    <property type="entry name" value="FBX5_43"/>
</dbReference>
<dbReference type="FunFam" id="2.20.25.20:FF:000006">
    <property type="entry name" value="F-box only protein 5"/>
    <property type="match status" value="1"/>
</dbReference>
<dbReference type="GeneTree" id="ENSGT00530000063692"/>
<dbReference type="Ensembl" id="ENSLOCT00000011905.1">
    <property type="protein sequence ID" value="ENSLOCP00000011884.1"/>
    <property type="gene ID" value="ENSLOCG00000009732.1"/>
</dbReference>
<dbReference type="GO" id="GO:0045835">
    <property type="term" value="P:negative regulation of meiotic nuclear division"/>
    <property type="evidence" value="ECO:0000318"/>
    <property type="project" value="GO_Central"/>
</dbReference>
<dbReference type="GO" id="GO:0005634">
    <property type="term" value="C:nucleus"/>
    <property type="evidence" value="ECO:0000318"/>
    <property type="project" value="GO_Central"/>
</dbReference>
<feature type="compositionally biased region" description="Basic residues" evidence="7">
    <location>
        <begin position="331"/>
        <end position="342"/>
    </location>
</feature>
<feature type="region of interest" description="Disordered" evidence="7">
    <location>
        <begin position="547"/>
        <end position="573"/>
    </location>
</feature>
<evidence type="ECO:0000313" key="10">
    <source>
        <dbReference type="Proteomes" id="UP000018468"/>
    </source>
</evidence>
<dbReference type="GO" id="GO:0007088">
    <property type="term" value="P:regulation of mitotic nuclear division"/>
    <property type="evidence" value="ECO:0000318"/>
    <property type="project" value="GO_Central"/>
</dbReference>
<feature type="compositionally biased region" description="Basic and acidic residues" evidence="7">
    <location>
        <begin position="319"/>
        <end position="330"/>
    </location>
</feature>
<feature type="compositionally biased region" description="Basic and acidic residues" evidence="7">
    <location>
        <begin position="70"/>
        <end position="90"/>
    </location>
</feature>
<dbReference type="Proteomes" id="UP000018468">
    <property type="component" value="Linkage group LG11"/>
</dbReference>
<dbReference type="UniPathway" id="UPA00143"/>
<keyword evidence="5" id="KW-0862">Zinc</keyword>
<dbReference type="OMA" id="FCILCLH"/>
<dbReference type="FunCoup" id="W5MU25">
    <property type="interactions" value="631"/>
</dbReference>
<keyword evidence="2" id="KW-0479">Metal-binding</keyword>
<dbReference type="AlphaFoldDB" id="W5MU25"/>
<evidence type="ECO:0000256" key="6">
    <source>
        <dbReference type="PROSITE-ProRule" id="PRU01220"/>
    </source>
</evidence>
<reference evidence="10" key="1">
    <citation type="submission" date="2011-12" db="EMBL/GenBank/DDBJ databases">
        <title>The Draft Genome of Lepisosteus oculatus.</title>
        <authorList>
            <consortium name="The Broad Institute Genome Assembly &amp; Analysis Group"/>
            <consortium name="Computational R&amp;D Group"/>
            <consortium name="and Sequencing Platform"/>
            <person name="Di Palma F."/>
            <person name="Alfoldi J."/>
            <person name="Johnson J."/>
            <person name="Berlin A."/>
            <person name="Gnerre S."/>
            <person name="Jaffe D."/>
            <person name="MacCallum I."/>
            <person name="Young S."/>
            <person name="Walker B.J."/>
            <person name="Lander E.S."/>
            <person name="Lindblad-Toh K."/>
        </authorList>
    </citation>
    <scope>NUCLEOTIDE SEQUENCE [LARGE SCALE GENOMIC DNA]</scope>
</reference>
<comment type="pathway">
    <text evidence="1">Protein modification; protein ubiquitination.</text>
</comment>
<evidence type="ECO:0000259" key="8">
    <source>
        <dbReference type="PROSITE" id="PS51872"/>
    </source>
</evidence>
<feature type="compositionally biased region" description="Polar residues" evidence="7">
    <location>
        <begin position="357"/>
        <end position="369"/>
    </location>
</feature>
<keyword evidence="4" id="KW-0833">Ubl conjugation pathway</keyword>
<name>W5MU25_LEPOC</name>
<dbReference type="CDD" id="cd20365">
    <property type="entry name" value="BRcat_RBR_FBXO43"/>
    <property type="match status" value="1"/>
</dbReference>
<feature type="domain" description="ZBR-type" evidence="8">
    <location>
        <begin position="594"/>
        <end position="642"/>
    </location>
</feature>
<organism evidence="9 10">
    <name type="scientific">Lepisosteus oculatus</name>
    <name type="common">Spotted gar</name>
    <dbReference type="NCBI Taxonomy" id="7918"/>
    <lineage>
        <taxon>Eukaryota</taxon>
        <taxon>Metazoa</taxon>
        <taxon>Chordata</taxon>
        <taxon>Craniata</taxon>
        <taxon>Vertebrata</taxon>
        <taxon>Euteleostomi</taxon>
        <taxon>Actinopterygii</taxon>
        <taxon>Neopterygii</taxon>
        <taxon>Holostei</taxon>
        <taxon>Semionotiformes</taxon>
        <taxon>Lepisosteidae</taxon>
        <taxon>Lepisosteus</taxon>
    </lineage>
</organism>
<feature type="compositionally biased region" description="Polar residues" evidence="7">
    <location>
        <begin position="547"/>
        <end position="564"/>
    </location>
</feature>
<reference evidence="9" key="2">
    <citation type="submission" date="2025-08" db="UniProtKB">
        <authorList>
            <consortium name="Ensembl"/>
        </authorList>
    </citation>
    <scope>IDENTIFICATION</scope>
</reference>
<evidence type="ECO:0000256" key="7">
    <source>
        <dbReference type="SAM" id="MobiDB-lite"/>
    </source>
</evidence>
<dbReference type="InParanoid" id="W5MU25"/>
<dbReference type="CTD" id="286151"/>
<evidence type="ECO:0000256" key="2">
    <source>
        <dbReference type="ARBA" id="ARBA00022723"/>
    </source>
</evidence>
<feature type="region of interest" description="Disordered" evidence="7">
    <location>
        <begin position="644"/>
        <end position="666"/>
    </location>
</feature>
<accession>W5MU25</accession>
<feature type="region of interest" description="Disordered" evidence="7">
    <location>
        <begin position="67"/>
        <end position="100"/>
    </location>
</feature>
<dbReference type="InterPro" id="IPR044064">
    <property type="entry name" value="ZF_ZBR"/>
</dbReference>
<dbReference type="EMBL" id="AHAT01004735">
    <property type="status" value="NOT_ANNOTATED_CDS"/>
    <property type="molecule type" value="Genomic_DNA"/>
</dbReference>
<protein>
    <submittedName>
        <fullName evidence="9">F-box protein 43</fullName>
    </submittedName>
</protein>
<dbReference type="GeneID" id="102694036"/>
<reference evidence="9" key="3">
    <citation type="submission" date="2025-09" db="UniProtKB">
        <authorList>
            <consortium name="Ensembl"/>
        </authorList>
    </citation>
    <scope>IDENTIFICATION</scope>
</reference>
<dbReference type="PANTHER" id="PTHR15493">
    <property type="entry name" value="F-BOX ONLY PROTEIN 5 AND 43"/>
    <property type="match status" value="1"/>
</dbReference>
<keyword evidence="3 6" id="KW-0863">Zinc-finger</keyword>